<accession>A0A7N4PH99</accession>
<comment type="similarity">
    <text evidence="1">Belongs to the calycin superfamily. Lipocalin family.</text>
</comment>
<dbReference type="Ensembl" id="ENSSHAT00000035794.1">
    <property type="protein sequence ID" value="ENSSHAP00000037555.1"/>
    <property type="gene ID" value="ENSSHAG00000004149.2"/>
</dbReference>
<name>A0A7N4PH99_SARHA</name>
<evidence type="ECO:0000256" key="2">
    <source>
        <dbReference type="ARBA" id="ARBA00022743"/>
    </source>
</evidence>
<keyword evidence="2" id="KW-0494">Milk protein</keyword>
<proteinExistence type="inferred from homology"/>
<dbReference type="InParanoid" id="A0A7N4PH99"/>
<sequence length="180" mass="20892">ATKGVLPPLQLCNFFSSFFFAHHFLHFLLLIFISSQFVGRWYPLLLASNDLESNSAAFIHSIDVKVNSLIFYFTLRTNGECKQVAVFANKLENNKYKLRYPGNNILYVEDADPNDYLLIYTTNKIHGKETKGVELYSRQKGEIVNQEIKKKFEEMYKSYGIKKENVLDLTKTDPCERSLE</sequence>
<reference evidence="5 6" key="1">
    <citation type="journal article" date="2011" name="Proc. Natl. Acad. Sci. U.S.A.">
        <title>Genetic diversity and population structure of the endangered marsupial Sarcophilus harrisii (Tasmanian devil).</title>
        <authorList>
            <person name="Miller W."/>
            <person name="Hayes V.M."/>
            <person name="Ratan A."/>
            <person name="Petersen D.C."/>
            <person name="Wittekindt N.E."/>
            <person name="Miller J."/>
            <person name="Walenz B."/>
            <person name="Knight J."/>
            <person name="Qi J."/>
            <person name="Zhao F."/>
            <person name="Wang Q."/>
            <person name="Bedoya-Reina O.C."/>
            <person name="Katiyar N."/>
            <person name="Tomsho L.P."/>
            <person name="Kasson L.M."/>
            <person name="Hardie R.A."/>
            <person name="Woodbridge P."/>
            <person name="Tindall E.A."/>
            <person name="Bertelsen M.F."/>
            <person name="Dixon D."/>
            <person name="Pyecroft S."/>
            <person name="Helgen K.M."/>
            <person name="Lesk A.M."/>
            <person name="Pringle T.H."/>
            <person name="Patterson N."/>
            <person name="Zhang Y."/>
            <person name="Kreiss A."/>
            <person name="Woods G.M."/>
            <person name="Jones M.E."/>
            <person name="Schuster S.C."/>
        </authorList>
    </citation>
    <scope>NUCLEOTIDE SEQUENCE [LARGE SCALE GENOMIC DNA]</scope>
</reference>
<keyword evidence="3" id="KW-0812">Transmembrane</keyword>
<dbReference type="Proteomes" id="UP000007648">
    <property type="component" value="Unassembled WGS sequence"/>
</dbReference>
<dbReference type="PANTHER" id="PTHR11430">
    <property type="entry name" value="LIPOCALIN"/>
    <property type="match status" value="1"/>
</dbReference>
<dbReference type="GO" id="GO:0005615">
    <property type="term" value="C:extracellular space"/>
    <property type="evidence" value="ECO:0007669"/>
    <property type="project" value="TreeGrafter"/>
</dbReference>
<evidence type="ECO:0000256" key="1">
    <source>
        <dbReference type="ARBA" id="ARBA00006889"/>
    </source>
</evidence>
<feature type="transmembrane region" description="Helical" evidence="3">
    <location>
        <begin position="14"/>
        <end position="33"/>
    </location>
</feature>
<keyword evidence="6" id="KW-1185">Reference proteome</keyword>
<protein>
    <recommendedName>
        <fullName evidence="4">Lipocalin/cytosolic fatty-acid binding domain-containing protein</fullName>
    </recommendedName>
</protein>
<keyword evidence="3" id="KW-1133">Transmembrane helix</keyword>
<reference evidence="5" key="3">
    <citation type="submission" date="2025-09" db="UniProtKB">
        <authorList>
            <consortium name="Ensembl"/>
        </authorList>
    </citation>
    <scope>IDENTIFICATION</scope>
</reference>
<organism evidence="5 6">
    <name type="scientific">Sarcophilus harrisii</name>
    <name type="common">Tasmanian devil</name>
    <name type="synonym">Sarcophilus laniarius</name>
    <dbReference type="NCBI Taxonomy" id="9305"/>
    <lineage>
        <taxon>Eukaryota</taxon>
        <taxon>Metazoa</taxon>
        <taxon>Chordata</taxon>
        <taxon>Craniata</taxon>
        <taxon>Vertebrata</taxon>
        <taxon>Euteleostomi</taxon>
        <taxon>Mammalia</taxon>
        <taxon>Metatheria</taxon>
        <taxon>Dasyuromorphia</taxon>
        <taxon>Dasyuridae</taxon>
        <taxon>Sarcophilus</taxon>
    </lineage>
</organism>
<feature type="domain" description="Lipocalin/cytosolic fatty-acid binding" evidence="4">
    <location>
        <begin position="38"/>
        <end position="173"/>
    </location>
</feature>
<evidence type="ECO:0000313" key="5">
    <source>
        <dbReference type="Ensembl" id="ENSSHAP00000037555.1"/>
    </source>
</evidence>
<dbReference type="Gene3D" id="2.40.128.20">
    <property type="match status" value="1"/>
</dbReference>
<dbReference type="SUPFAM" id="SSF50814">
    <property type="entry name" value="Lipocalins"/>
    <property type="match status" value="1"/>
</dbReference>
<gene>
    <name evidence="5" type="primary">LOC105749163</name>
</gene>
<dbReference type="InterPro" id="IPR012674">
    <property type="entry name" value="Calycin"/>
</dbReference>
<evidence type="ECO:0000259" key="4">
    <source>
        <dbReference type="Pfam" id="PF00061"/>
    </source>
</evidence>
<dbReference type="Pfam" id="PF00061">
    <property type="entry name" value="Lipocalin"/>
    <property type="match status" value="1"/>
</dbReference>
<dbReference type="GeneTree" id="ENSGT01050000244868"/>
<keyword evidence="3" id="KW-0472">Membrane</keyword>
<evidence type="ECO:0000313" key="6">
    <source>
        <dbReference type="Proteomes" id="UP000007648"/>
    </source>
</evidence>
<dbReference type="GO" id="GO:0036094">
    <property type="term" value="F:small molecule binding"/>
    <property type="evidence" value="ECO:0007669"/>
    <property type="project" value="InterPro"/>
</dbReference>
<reference evidence="5" key="2">
    <citation type="submission" date="2025-08" db="UniProtKB">
        <authorList>
            <consortium name="Ensembl"/>
        </authorList>
    </citation>
    <scope>IDENTIFICATION</scope>
</reference>
<evidence type="ECO:0000256" key="3">
    <source>
        <dbReference type="SAM" id="Phobius"/>
    </source>
</evidence>
<dbReference type="AlphaFoldDB" id="A0A7N4PH99"/>
<dbReference type="PANTHER" id="PTHR11430:SF76">
    <property type="entry name" value="MAJOR URINARY PROTEIN 1-RELATED"/>
    <property type="match status" value="1"/>
</dbReference>
<dbReference type="InterPro" id="IPR002345">
    <property type="entry name" value="Lipocalin"/>
</dbReference>
<dbReference type="InterPro" id="IPR000566">
    <property type="entry name" value="Lipocln_cytosolic_FA-bd_dom"/>
</dbReference>